<reference evidence="4 5" key="1">
    <citation type="journal article" date="2014" name="Syst. Appl. Microbiol.">
        <title>Complete genomes of freshwater sulfur oxidizers Sulfuricella denitrificans skB26 and Sulfuritalea hydrogenivorans sk43H: genetic insights into the sulfur oxidation pathway of betaproteobacteria.</title>
        <authorList>
            <person name="Watanabe T."/>
            <person name="Kojima H."/>
            <person name="Fukui M."/>
        </authorList>
    </citation>
    <scope>NUCLEOTIDE SEQUENCE [LARGE SCALE GENOMIC DNA]</scope>
    <source>
        <strain evidence="4">DSM22779</strain>
    </source>
</reference>
<protein>
    <submittedName>
        <fullName evidence="4">Putative carboxymethylenebutenolidase</fullName>
    </submittedName>
</protein>
<evidence type="ECO:0000313" key="5">
    <source>
        <dbReference type="Proteomes" id="UP000031637"/>
    </source>
</evidence>
<dbReference type="InterPro" id="IPR050261">
    <property type="entry name" value="FrsA_esterase"/>
</dbReference>
<dbReference type="GO" id="GO:0052689">
    <property type="term" value="F:carboxylic ester hydrolase activity"/>
    <property type="evidence" value="ECO:0007669"/>
    <property type="project" value="UniProtKB-ARBA"/>
</dbReference>
<name>W0SEL0_9PROT</name>
<dbReference type="AlphaFoldDB" id="W0SEL0"/>
<dbReference type="KEGG" id="shd:SUTH_01411"/>
<evidence type="ECO:0000256" key="2">
    <source>
        <dbReference type="SAM" id="SignalP"/>
    </source>
</evidence>
<evidence type="ECO:0000313" key="4">
    <source>
        <dbReference type="EMBL" id="BAO29210.1"/>
    </source>
</evidence>
<keyword evidence="5" id="KW-1185">Reference proteome</keyword>
<dbReference type="Gene3D" id="3.40.50.1820">
    <property type="entry name" value="alpha/beta hydrolase"/>
    <property type="match status" value="1"/>
</dbReference>
<evidence type="ECO:0000259" key="3">
    <source>
        <dbReference type="Pfam" id="PF01738"/>
    </source>
</evidence>
<dbReference type="PANTHER" id="PTHR22946">
    <property type="entry name" value="DIENELACTONE HYDROLASE DOMAIN-CONTAINING PROTEIN-RELATED"/>
    <property type="match status" value="1"/>
</dbReference>
<evidence type="ECO:0000256" key="1">
    <source>
        <dbReference type="ARBA" id="ARBA00022801"/>
    </source>
</evidence>
<dbReference type="Pfam" id="PF01738">
    <property type="entry name" value="DLH"/>
    <property type="match status" value="1"/>
</dbReference>
<dbReference type="SUPFAM" id="SSF53474">
    <property type="entry name" value="alpha/beta-Hydrolases"/>
    <property type="match status" value="1"/>
</dbReference>
<feature type="signal peptide" evidence="2">
    <location>
        <begin position="1"/>
        <end position="19"/>
    </location>
</feature>
<sequence length="289" mass="30970">MILCGLAAVCGLNAALALAQMPMAKDLQFPAEPVAPAAVDRPQMALFKPEGAGPFPALVLLHQCGGLGTRKPNESMLGWAKDAVARGYVALLVDSLGPRGVDSVCYGPKGGVIFTRGVKDALQAAEHLRKFDFVDQKRIALAGYSWGAMVGVLASSARWSGNALPGTRFAATVAFYPGCFNIKPPTAAAYEIVQPDIDRPLLVLMGQQDTETPAEECVAKLGAAKAAGAPVEWHVYPQATHCWDCRSLDGYSKTDARGNSVSYRYNAEYTADSAQRMFQFLERNMALRQ</sequence>
<feature type="domain" description="Dienelactone hydrolase" evidence="3">
    <location>
        <begin position="46"/>
        <end position="283"/>
    </location>
</feature>
<dbReference type="InterPro" id="IPR002925">
    <property type="entry name" value="Dienelactn_hydro"/>
</dbReference>
<accession>W0SEL0</accession>
<proteinExistence type="predicted"/>
<keyword evidence="1" id="KW-0378">Hydrolase</keyword>
<organism evidence="4 5">
    <name type="scientific">Sulfuritalea hydrogenivorans sk43H</name>
    <dbReference type="NCBI Taxonomy" id="1223802"/>
    <lineage>
        <taxon>Bacteria</taxon>
        <taxon>Pseudomonadati</taxon>
        <taxon>Pseudomonadota</taxon>
        <taxon>Betaproteobacteria</taxon>
        <taxon>Nitrosomonadales</taxon>
        <taxon>Sterolibacteriaceae</taxon>
        <taxon>Sulfuritalea</taxon>
    </lineage>
</organism>
<dbReference type="InterPro" id="IPR029058">
    <property type="entry name" value="AB_hydrolase_fold"/>
</dbReference>
<gene>
    <name evidence="4" type="ORF">SUTH_01411</name>
</gene>
<dbReference type="STRING" id="1223802.SUTH_01411"/>
<dbReference type="HOGENOM" id="CLU_064072_0_0_4"/>
<keyword evidence="2" id="KW-0732">Signal</keyword>
<dbReference type="PANTHER" id="PTHR22946:SF9">
    <property type="entry name" value="POLYKETIDE TRANSFERASE AF380"/>
    <property type="match status" value="1"/>
</dbReference>
<dbReference type="EMBL" id="AP012547">
    <property type="protein sequence ID" value="BAO29210.1"/>
    <property type="molecule type" value="Genomic_DNA"/>
</dbReference>
<dbReference type="Proteomes" id="UP000031637">
    <property type="component" value="Chromosome"/>
</dbReference>
<feature type="chain" id="PRO_5004795013" evidence="2">
    <location>
        <begin position="20"/>
        <end position="289"/>
    </location>
</feature>